<name>A0A540M101_MALBA</name>
<feature type="non-terminal residue" evidence="2">
    <location>
        <position position="1"/>
    </location>
</feature>
<sequence>QISLLDFPGGSETFEIAAKFCYGIKIDLSSSNVVPLRCAGEYLEMTKEYSEDNLISKTERFLSQSVLKSFKESLRALKSCERVAHVADNLGFFLVYGLINFCGLIVVEDDGGRVCVLGRARDVQRW</sequence>
<dbReference type="SUPFAM" id="SSF54695">
    <property type="entry name" value="POZ domain"/>
    <property type="match status" value="1"/>
</dbReference>
<protein>
    <recommendedName>
        <fullName evidence="4">BTB domain-containing protein</fullName>
    </recommendedName>
</protein>
<organism evidence="2 3">
    <name type="scientific">Malus baccata</name>
    <name type="common">Siberian crab apple</name>
    <name type="synonym">Pyrus baccata</name>
    <dbReference type="NCBI Taxonomy" id="106549"/>
    <lineage>
        <taxon>Eukaryota</taxon>
        <taxon>Viridiplantae</taxon>
        <taxon>Streptophyta</taxon>
        <taxon>Embryophyta</taxon>
        <taxon>Tracheophyta</taxon>
        <taxon>Spermatophyta</taxon>
        <taxon>Magnoliopsida</taxon>
        <taxon>eudicotyledons</taxon>
        <taxon>Gunneridae</taxon>
        <taxon>Pentapetalae</taxon>
        <taxon>rosids</taxon>
        <taxon>fabids</taxon>
        <taxon>Rosales</taxon>
        <taxon>Rosaceae</taxon>
        <taxon>Amygdaloideae</taxon>
        <taxon>Maleae</taxon>
        <taxon>Malus</taxon>
    </lineage>
</organism>
<gene>
    <name evidence="2" type="ORF">C1H46_021986</name>
</gene>
<comment type="pathway">
    <text evidence="1">Protein modification; protein ubiquitination.</text>
</comment>
<evidence type="ECO:0008006" key="4">
    <source>
        <dbReference type="Google" id="ProtNLM"/>
    </source>
</evidence>
<evidence type="ECO:0000256" key="1">
    <source>
        <dbReference type="ARBA" id="ARBA00004906"/>
    </source>
</evidence>
<proteinExistence type="predicted"/>
<dbReference type="AlphaFoldDB" id="A0A540M101"/>
<dbReference type="EMBL" id="VIEB01000393">
    <property type="protein sequence ID" value="TQD92425.1"/>
    <property type="molecule type" value="Genomic_DNA"/>
</dbReference>
<dbReference type="Proteomes" id="UP000315295">
    <property type="component" value="Unassembled WGS sequence"/>
</dbReference>
<evidence type="ECO:0000313" key="3">
    <source>
        <dbReference type="Proteomes" id="UP000315295"/>
    </source>
</evidence>
<dbReference type="InterPro" id="IPR043454">
    <property type="entry name" value="NPH3/RPT2-like"/>
</dbReference>
<dbReference type="PANTHER" id="PTHR32370">
    <property type="entry name" value="OS12G0117600 PROTEIN"/>
    <property type="match status" value="1"/>
</dbReference>
<evidence type="ECO:0000313" key="2">
    <source>
        <dbReference type="EMBL" id="TQD92425.1"/>
    </source>
</evidence>
<comment type="caution">
    <text evidence="2">The sequence shown here is derived from an EMBL/GenBank/DDBJ whole genome shotgun (WGS) entry which is preliminary data.</text>
</comment>
<accession>A0A540M101</accession>
<dbReference type="InterPro" id="IPR011333">
    <property type="entry name" value="SKP1/BTB/POZ_sf"/>
</dbReference>
<keyword evidence="3" id="KW-1185">Reference proteome</keyword>
<reference evidence="2 3" key="1">
    <citation type="journal article" date="2019" name="G3 (Bethesda)">
        <title>Sequencing of a Wild Apple (Malus baccata) Genome Unravels the Differences Between Cultivated and Wild Apple Species Regarding Disease Resistance and Cold Tolerance.</title>
        <authorList>
            <person name="Chen X."/>
        </authorList>
    </citation>
    <scope>NUCLEOTIDE SEQUENCE [LARGE SCALE GENOMIC DNA]</scope>
    <source>
        <strain evidence="3">cv. Shandingzi</strain>
        <tissue evidence="2">Leaves</tissue>
    </source>
</reference>